<dbReference type="PANTHER" id="PTHR43044:SF1">
    <property type="entry name" value="QUINOL:CYTOCHROME C OXIDOREDUCTASE QUINONE-BINDING SUBUNIT 2"/>
    <property type="match status" value="1"/>
</dbReference>
<dbReference type="PANTHER" id="PTHR43044">
    <property type="match status" value="1"/>
</dbReference>
<evidence type="ECO:0000256" key="1">
    <source>
        <dbReference type="SAM" id="MobiDB-lite"/>
    </source>
</evidence>
<keyword evidence="2" id="KW-0812">Transmembrane</keyword>
<feature type="transmembrane region" description="Helical" evidence="2">
    <location>
        <begin position="39"/>
        <end position="59"/>
    </location>
</feature>
<feature type="transmembrane region" description="Helical" evidence="2">
    <location>
        <begin position="402"/>
        <end position="420"/>
    </location>
</feature>
<keyword evidence="4" id="KW-1185">Reference proteome</keyword>
<feature type="transmembrane region" description="Helical" evidence="2">
    <location>
        <begin position="332"/>
        <end position="353"/>
    </location>
</feature>
<name>A0A7W7ZEG7_9BACT</name>
<organism evidence="3 4">
    <name type="scientific">Granulicella aggregans</name>
    <dbReference type="NCBI Taxonomy" id="474949"/>
    <lineage>
        <taxon>Bacteria</taxon>
        <taxon>Pseudomonadati</taxon>
        <taxon>Acidobacteriota</taxon>
        <taxon>Terriglobia</taxon>
        <taxon>Terriglobales</taxon>
        <taxon>Acidobacteriaceae</taxon>
        <taxon>Granulicella</taxon>
    </lineage>
</organism>
<feature type="transmembrane region" description="Helical" evidence="2">
    <location>
        <begin position="249"/>
        <end position="272"/>
    </location>
</feature>
<feature type="transmembrane region" description="Helical" evidence="2">
    <location>
        <begin position="65"/>
        <end position="90"/>
    </location>
</feature>
<feature type="transmembrane region" description="Helical" evidence="2">
    <location>
        <begin position="217"/>
        <end position="237"/>
    </location>
</feature>
<comment type="caution">
    <text evidence="3">The sequence shown here is derived from an EMBL/GenBank/DDBJ whole genome shotgun (WGS) entry which is preliminary data.</text>
</comment>
<gene>
    <name evidence="3" type="ORF">HDF16_002957</name>
</gene>
<sequence length="446" mass="49815">MASGHEQHGSHHLAAHGPRVLPSTLGSPEVLSAWRTRSLIIGVAFTVLSLVFLAVPGGAEHLMRAYLHGWVLCFGFAGGGLIMLMLQYVTGGKWGLLLRRPLEAMAGTLPLMALALIPLGVSLFTGKSMYVWATFNTVAKALQAVKDHQLGLEDALTLISKRAMLNPWAAVAQSCFAFAVFLFFAFTLRRWSMQRDADEARGTEGSFERWRTKFENLSGPGILIYVILMTDIIIVWVMSLDVSWYSSVWGLKFMVGQGYGVLALGILTVICLSKAEPIKTLLRATEQHDLGKFLFAFVMLNIYLTFAEFLILWSGNVPDEIPWYLARIHGGWWTICSLDFVCHWLIPFCLLLSRDLKRSKSRMKALCTFMILARAIDLFWIIEPNFPDAAGNLHLAGNYGILAYLTVPIAMLGLWGTYYLTLLNSRPLIVVNDPHLEEMLEPEHAH</sequence>
<feature type="region of interest" description="Disordered" evidence="1">
    <location>
        <begin position="1"/>
        <end position="20"/>
    </location>
</feature>
<dbReference type="RefSeq" id="WP_184217765.1">
    <property type="nucleotide sequence ID" value="NZ_JACHIP010000004.1"/>
</dbReference>
<keyword evidence="2" id="KW-0472">Membrane</keyword>
<proteinExistence type="predicted"/>
<dbReference type="Proteomes" id="UP000540989">
    <property type="component" value="Unassembled WGS sequence"/>
</dbReference>
<feature type="transmembrane region" description="Helical" evidence="2">
    <location>
        <begin position="168"/>
        <end position="188"/>
    </location>
</feature>
<evidence type="ECO:0000256" key="2">
    <source>
        <dbReference type="SAM" id="Phobius"/>
    </source>
</evidence>
<dbReference type="EMBL" id="JACHIP010000004">
    <property type="protein sequence ID" value="MBB5058243.1"/>
    <property type="molecule type" value="Genomic_DNA"/>
</dbReference>
<evidence type="ECO:0000313" key="3">
    <source>
        <dbReference type="EMBL" id="MBB5058243.1"/>
    </source>
</evidence>
<feature type="transmembrane region" description="Helical" evidence="2">
    <location>
        <begin position="365"/>
        <end position="382"/>
    </location>
</feature>
<feature type="transmembrane region" description="Helical" evidence="2">
    <location>
        <begin position="293"/>
        <end position="312"/>
    </location>
</feature>
<evidence type="ECO:0008006" key="5">
    <source>
        <dbReference type="Google" id="ProtNLM"/>
    </source>
</evidence>
<reference evidence="3 4" key="1">
    <citation type="submission" date="2020-08" db="EMBL/GenBank/DDBJ databases">
        <title>Genomic Encyclopedia of Type Strains, Phase IV (KMG-V): Genome sequencing to study the core and pangenomes of soil and plant-associated prokaryotes.</title>
        <authorList>
            <person name="Whitman W."/>
        </authorList>
    </citation>
    <scope>NUCLEOTIDE SEQUENCE [LARGE SCALE GENOMIC DNA]</scope>
    <source>
        <strain evidence="3 4">M8UP14</strain>
    </source>
</reference>
<feature type="transmembrane region" description="Helical" evidence="2">
    <location>
        <begin position="102"/>
        <end position="124"/>
    </location>
</feature>
<accession>A0A7W7ZEG7</accession>
<evidence type="ECO:0000313" key="4">
    <source>
        <dbReference type="Proteomes" id="UP000540989"/>
    </source>
</evidence>
<dbReference type="AlphaFoldDB" id="A0A7W7ZEG7"/>
<keyword evidence="2" id="KW-1133">Transmembrane helix</keyword>
<protein>
    <recommendedName>
        <fullName evidence="5">Quinol:cytochrome c oxidoreductase quinone-binding subunit 2</fullName>
    </recommendedName>
</protein>